<evidence type="ECO:0000256" key="1">
    <source>
        <dbReference type="ARBA" id="ARBA00006484"/>
    </source>
</evidence>
<proteinExistence type="inferred from homology"/>
<dbReference type="Pfam" id="PF00106">
    <property type="entry name" value="adh_short"/>
    <property type="match status" value="1"/>
</dbReference>
<evidence type="ECO:0000313" key="4">
    <source>
        <dbReference type="EMBL" id="AXV05318.1"/>
    </source>
</evidence>
<dbReference type="AlphaFoldDB" id="A0A346XSX1"/>
<evidence type="ECO:0000256" key="2">
    <source>
        <dbReference type="ARBA" id="ARBA00023002"/>
    </source>
</evidence>
<keyword evidence="2" id="KW-0560">Oxidoreductase</keyword>
<dbReference type="PRINTS" id="PR00080">
    <property type="entry name" value="SDRFAMILY"/>
</dbReference>
<gene>
    <name evidence="4" type="ORF">DVS28_a0616</name>
</gene>
<protein>
    <submittedName>
        <fullName evidence="4">Putative short chain dehydrogenase</fullName>
    </submittedName>
</protein>
<dbReference type="EMBL" id="CP031165">
    <property type="protein sequence ID" value="AXV05318.1"/>
    <property type="molecule type" value="Genomic_DNA"/>
</dbReference>
<dbReference type="OrthoDB" id="9775296at2"/>
<dbReference type="InterPro" id="IPR002347">
    <property type="entry name" value="SDR_fam"/>
</dbReference>
<dbReference type="InterPro" id="IPR036291">
    <property type="entry name" value="NAD(P)-bd_dom_sf"/>
</dbReference>
<dbReference type="RefSeq" id="WP_114590142.1">
    <property type="nucleotide sequence ID" value="NZ_CAXIBR010000081.1"/>
</dbReference>
<dbReference type="GO" id="GO:0016491">
    <property type="term" value="F:oxidoreductase activity"/>
    <property type="evidence" value="ECO:0007669"/>
    <property type="project" value="UniProtKB-KW"/>
</dbReference>
<dbReference type="PROSITE" id="PS00061">
    <property type="entry name" value="ADH_SHORT"/>
    <property type="match status" value="1"/>
</dbReference>
<accession>A0A346XSX1</accession>
<dbReference type="KEGG" id="euz:DVS28_a0616"/>
<evidence type="ECO:0000313" key="5">
    <source>
        <dbReference type="Proteomes" id="UP000264006"/>
    </source>
</evidence>
<dbReference type="PRINTS" id="PR00081">
    <property type="entry name" value="GDHRDH"/>
</dbReference>
<comment type="similarity">
    <text evidence="1 3">Belongs to the short-chain dehydrogenases/reductases (SDR) family.</text>
</comment>
<reference evidence="4 5" key="1">
    <citation type="submission" date="2018-09" db="EMBL/GenBank/DDBJ databases">
        <title>Complete genome sequence of Euzebya sp. DY32-46 isolated from seawater of Pacific Ocean.</title>
        <authorList>
            <person name="Xu L."/>
            <person name="Wu Y.-H."/>
            <person name="Xu X.-W."/>
        </authorList>
    </citation>
    <scope>NUCLEOTIDE SEQUENCE [LARGE SCALE GENOMIC DNA]</scope>
    <source>
        <strain evidence="4 5">DY32-46</strain>
    </source>
</reference>
<dbReference type="InterPro" id="IPR020904">
    <property type="entry name" value="Sc_DH/Rdtase_CS"/>
</dbReference>
<dbReference type="Gene3D" id="3.40.50.720">
    <property type="entry name" value="NAD(P)-binding Rossmann-like Domain"/>
    <property type="match status" value="1"/>
</dbReference>
<dbReference type="Proteomes" id="UP000264006">
    <property type="component" value="Chromosome"/>
</dbReference>
<dbReference type="PANTHER" id="PTHR42901:SF1">
    <property type="entry name" value="ALCOHOL DEHYDROGENASE"/>
    <property type="match status" value="1"/>
</dbReference>
<organism evidence="4 5">
    <name type="scientific">Euzebya pacifica</name>
    <dbReference type="NCBI Taxonomy" id="1608957"/>
    <lineage>
        <taxon>Bacteria</taxon>
        <taxon>Bacillati</taxon>
        <taxon>Actinomycetota</taxon>
        <taxon>Nitriliruptoria</taxon>
        <taxon>Euzebyales</taxon>
    </lineage>
</organism>
<dbReference type="SUPFAM" id="SSF51735">
    <property type="entry name" value="NAD(P)-binding Rossmann-fold domains"/>
    <property type="match status" value="1"/>
</dbReference>
<dbReference type="PANTHER" id="PTHR42901">
    <property type="entry name" value="ALCOHOL DEHYDROGENASE"/>
    <property type="match status" value="1"/>
</dbReference>
<keyword evidence="5" id="KW-1185">Reference proteome</keyword>
<evidence type="ECO:0000256" key="3">
    <source>
        <dbReference type="RuleBase" id="RU000363"/>
    </source>
</evidence>
<name>A0A346XSX1_9ACTN</name>
<sequence length="237" mass="24918">MRTALITGASKGLGLALADRLADQPEPWHLILTARGHDALAVAEAQLRSRTTVTVVPGDVADPVHRDRLADVVGETGRLDLLVNNASDLGPSPLPAVVDIDPDRLLALYRTNVVAPIALVRTLLPALRATAGTVINISSDAAVGHWPGWGPYGSAKAALDHLSAVLAEEEPALHVHAFDPGDMRTDMHQAAFPGEDISDRPEPSTVPPAILRLLRDQPPSGRYRAAELLAATTGVGA</sequence>